<dbReference type="AlphaFoldDB" id="A0A1Q2D387"/>
<keyword evidence="3" id="KW-0460">Magnesium</keyword>
<comment type="PTM">
    <text evidence="3">Carboxylation is probably crucial for Mg(2+) binding and, consequently, for the gamma-phosphate positioning of ATP.</text>
</comment>
<dbReference type="InterPro" id="IPR005761">
    <property type="entry name" value="UDP-N-AcMur-Glu-dNH2Pim_ligase"/>
</dbReference>
<dbReference type="HAMAP" id="MF_00208">
    <property type="entry name" value="MurE"/>
    <property type="match status" value="1"/>
</dbReference>
<evidence type="ECO:0000256" key="1">
    <source>
        <dbReference type="ARBA" id="ARBA00004752"/>
    </source>
</evidence>
<feature type="domain" description="Mur ligase central" evidence="6">
    <location>
        <begin position="122"/>
        <end position="326"/>
    </location>
</feature>
<dbReference type="GO" id="GO:0009252">
    <property type="term" value="P:peptidoglycan biosynthetic process"/>
    <property type="evidence" value="ECO:0007669"/>
    <property type="project" value="UniProtKB-UniRule"/>
</dbReference>
<keyword evidence="3 4" id="KW-0961">Cell wall biogenesis/degradation</keyword>
<keyword evidence="3 4" id="KW-0573">Peptidoglycan synthesis</keyword>
<comment type="cofactor">
    <cofactor evidence="3">
        <name>Mg(2+)</name>
        <dbReference type="ChEBI" id="CHEBI:18420"/>
    </cofactor>
</comment>
<dbReference type="InterPro" id="IPR036615">
    <property type="entry name" value="Mur_ligase_C_dom_sf"/>
</dbReference>
<dbReference type="RefSeq" id="WP_077274919.1">
    <property type="nucleotide sequence ID" value="NZ_CP019609.1"/>
</dbReference>
<dbReference type="GO" id="GO:0005737">
    <property type="term" value="C:cytoplasm"/>
    <property type="evidence" value="ECO:0007669"/>
    <property type="project" value="UniProtKB-SubCell"/>
</dbReference>
<evidence type="ECO:0000256" key="4">
    <source>
        <dbReference type="RuleBase" id="RU004135"/>
    </source>
</evidence>
<keyword evidence="3 7" id="KW-0436">Ligase</keyword>
<dbReference type="InterPro" id="IPR035911">
    <property type="entry name" value="MurE/MurF_N"/>
</dbReference>
<gene>
    <name evidence="3" type="primary">murE</name>
    <name evidence="7" type="ORF">BW732_00325</name>
</gene>
<feature type="modified residue" description="N6-carboxylysine" evidence="3">
    <location>
        <position position="236"/>
    </location>
</feature>
<dbReference type="STRING" id="633807.BW732_00325"/>
<keyword evidence="3 4" id="KW-0132">Cell division</keyword>
<evidence type="ECO:0000313" key="8">
    <source>
        <dbReference type="Proteomes" id="UP000188246"/>
    </source>
</evidence>
<dbReference type="Gene3D" id="3.40.1390.10">
    <property type="entry name" value="MurE/MurF, N-terminal domain"/>
    <property type="match status" value="1"/>
</dbReference>
<dbReference type="EC" id="6.3.2.-" evidence="3"/>
<dbReference type="GO" id="GO:0051301">
    <property type="term" value="P:cell division"/>
    <property type="evidence" value="ECO:0007669"/>
    <property type="project" value="UniProtKB-KW"/>
</dbReference>
<dbReference type="GO" id="GO:0000287">
    <property type="term" value="F:magnesium ion binding"/>
    <property type="evidence" value="ECO:0007669"/>
    <property type="project" value="UniProtKB-UniRule"/>
</dbReference>
<accession>A0A1Q2D387</accession>
<feature type="binding site" evidence="3">
    <location>
        <position position="194"/>
    </location>
    <ligand>
        <name>UDP-N-acetyl-alpha-D-muramoyl-L-alanyl-D-glutamate</name>
        <dbReference type="ChEBI" id="CHEBI:83900"/>
    </ligand>
</feature>
<comment type="function">
    <text evidence="3">Catalyzes the addition of an amino acid to the nucleotide precursor UDP-N-acetylmuramoyl-L-alanyl-D-glutamate (UMAG) in the biosynthesis of bacterial cell-wall peptidoglycan.</text>
</comment>
<dbReference type="InterPro" id="IPR004101">
    <property type="entry name" value="Mur_ligase_C"/>
</dbReference>
<comment type="subcellular location">
    <subcellularLocation>
        <location evidence="3 4">Cytoplasm</location>
    </subcellularLocation>
</comment>
<reference evidence="7 8" key="1">
    <citation type="journal article" date="2010" name="Int. J. Syst. Evol. Microbiol.">
        <title>Vagococcus penaei sp. nov., isolated from spoilage microbiota of cooked shrimp (Penaeus vannamei).</title>
        <authorList>
            <person name="Jaffres E."/>
            <person name="Prevost H."/>
            <person name="Rossero A."/>
            <person name="Joffraud J.J."/>
            <person name="Dousset X."/>
        </authorList>
    </citation>
    <scope>NUCLEOTIDE SEQUENCE [LARGE SCALE GENOMIC DNA]</scope>
    <source>
        <strain evidence="7 8">CD276</strain>
    </source>
</reference>
<keyword evidence="3 4" id="KW-0133">Cell shape</keyword>
<protein>
    <recommendedName>
        <fullName evidence="3">UDP-N-acetylmuramyl-tripeptide synthetase</fullName>
        <ecNumber evidence="3">6.3.2.-</ecNumber>
    </recommendedName>
    <alternativeName>
        <fullName evidence="3">UDP-MurNAc-tripeptide synthetase</fullName>
    </alternativeName>
</protein>
<feature type="binding site" evidence="3">
    <location>
        <begin position="123"/>
        <end position="129"/>
    </location>
    <ligand>
        <name>ATP</name>
        <dbReference type="ChEBI" id="CHEBI:30616"/>
    </ligand>
</feature>
<keyword evidence="3" id="KW-0067">ATP-binding</keyword>
<feature type="binding site" evidence="3">
    <location>
        <position position="202"/>
    </location>
    <ligand>
        <name>UDP-N-acetyl-alpha-D-muramoyl-L-alanyl-D-glutamate</name>
        <dbReference type="ChEBI" id="CHEBI:83900"/>
    </ligand>
</feature>
<dbReference type="SUPFAM" id="SSF53623">
    <property type="entry name" value="MurD-like peptide ligases, catalytic domain"/>
    <property type="match status" value="1"/>
</dbReference>
<feature type="binding site" evidence="3">
    <location>
        <position position="45"/>
    </location>
    <ligand>
        <name>UDP-N-acetyl-alpha-D-muramoyl-L-alanyl-D-glutamate</name>
        <dbReference type="ChEBI" id="CHEBI:83900"/>
    </ligand>
</feature>
<evidence type="ECO:0000259" key="6">
    <source>
        <dbReference type="Pfam" id="PF08245"/>
    </source>
</evidence>
<organism evidence="7 8">
    <name type="scientific">Vagococcus penaei</name>
    <dbReference type="NCBI Taxonomy" id="633807"/>
    <lineage>
        <taxon>Bacteria</taxon>
        <taxon>Bacillati</taxon>
        <taxon>Bacillota</taxon>
        <taxon>Bacilli</taxon>
        <taxon>Lactobacillales</taxon>
        <taxon>Enterococcaceae</taxon>
        <taxon>Vagococcus</taxon>
    </lineage>
</organism>
<dbReference type="GO" id="GO:0071555">
    <property type="term" value="P:cell wall organization"/>
    <property type="evidence" value="ECO:0007669"/>
    <property type="project" value="UniProtKB-KW"/>
</dbReference>
<dbReference type="Gene3D" id="3.90.190.20">
    <property type="entry name" value="Mur ligase, C-terminal domain"/>
    <property type="match status" value="1"/>
</dbReference>
<dbReference type="GO" id="GO:0016881">
    <property type="term" value="F:acid-amino acid ligase activity"/>
    <property type="evidence" value="ECO:0007669"/>
    <property type="project" value="UniProtKB-UniRule"/>
</dbReference>
<dbReference type="SUPFAM" id="SSF63418">
    <property type="entry name" value="MurE/MurF N-terminal domain"/>
    <property type="match status" value="1"/>
</dbReference>
<evidence type="ECO:0000256" key="2">
    <source>
        <dbReference type="ARBA" id="ARBA00005898"/>
    </source>
</evidence>
<dbReference type="PANTHER" id="PTHR23135:SF4">
    <property type="entry name" value="UDP-N-ACETYLMURAMOYL-L-ALANYL-D-GLUTAMATE--2,6-DIAMINOPIMELATE LIGASE MURE HOMOLOG, CHLOROPLASTIC"/>
    <property type="match status" value="1"/>
</dbReference>
<dbReference type="NCBIfam" id="NF010628">
    <property type="entry name" value="PRK14022.1"/>
    <property type="match status" value="1"/>
</dbReference>
<dbReference type="Pfam" id="PF02875">
    <property type="entry name" value="Mur_ligase_C"/>
    <property type="match status" value="1"/>
</dbReference>
<dbReference type="GO" id="GO:0005524">
    <property type="term" value="F:ATP binding"/>
    <property type="evidence" value="ECO:0007669"/>
    <property type="project" value="UniProtKB-UniRule"/>
</dbReference>
<dbReference type="NCBIfam" id="TIGR01085">
    <property type="entry name" value="murE"/>
    <property type="match status" value="1"/>
</dbReference>
<keyword evidence="3" id="KW-0547">Nucleotide-binding</keyword>
<dbReference type="OrthoDB" id="9800958at2"/>
<dbReference type="GO" id="GO:0008360">
    <property type="term" value="P:regulation of cell shape"/>
    <property type="evidence" value="ECO:0007669"/>
    <property type="project" value="UniProtKB-KW"/>
</dbReference>
<feature type="domain" description="Mur ligase C-terminal" evidence="5">
    <location>
        <begin position="348"/>
        <end position="476"/>
    </location>
</feature>
<dbReference type="SUPFAM" id="SSF53244">
    <property type="entry name" value="MurD-like peptide ligases, peptide-binding domain"/>
    <property type="match status" value="1"/>
</dbReference>
<sequence length="503" mass="56507">MAITLKKIESILFEAGLIKEYIHNNHWHFKLPVADYEFKHITYDSRQVTSDSLFFCKGLSFKEDYLKRAVAENDLNFYISETPYNVDVHLGIIVTDIREALALISMAFYDYPQEKLTLIGYTGTKGKTTAAYFTKAILDEATNHKVAMLSTMNTTLDGKNYFKSSLTTPESLDLYRMMAEAVTNGMTHLVMEVSSQAYKVKRVFGLVFDIGVFMNISPDHIGPIEHPTFDDYYYCKRQLIKQSKQVVIYQDTQDVDLLIEMANAYNKPYVTYSGKSDADFVWLPTSDSLTFKVTQVIDSHITIAGDYSLQLRGDFNKDNALASLIVCALAGASVDDLVRGLEIAKVPGRMEHILGKRGQHIFVDYAHNYDSLKNLMSFAKNEYPQARLTLVIGSPGNKGVSRRKDFGKVISEFADTVFLTSDDPQFEDPNQIILEIAEAIDNQQVEQIVIADREQAIKAAIDQANKGDVVILAGKGQDLFQKVNGVDVPYAGDYQIATDYSNS</sequence>
<keyword evidence="3" id="KW-0963">Cytoplasm</keyword>
<evidence type="ECO:0000256" key="3">
    <source>
        <dbReference type="HAMAP-Rule" id="MF_00208"/>
    </source>
</evidence>
<keyword evidence="8" id="KW-1185">Reference proteome</keyword>
<comment type="pathway">
    <text evidence="1 3 4">Cell wall biogenesis; peptidoglycan biosynthesis.</text>
</comment>
<dbReference type="KEGG" id="vpi:BW732_00325"/>
<dbReference type="Proteomes" id="UP000188246">
    <property type="component" value="Chromosome"/>
</dbReference>
<evidence type="ECO:0000313" key="7">
    <source>
        <dbReference type="EMBL" id="AQP52814.1"/>
    </source>
</evidence>
<dbReference type="Gene3D" id="3.40.1190.10">
    <property type="entry name" value="Mur-like, catalytic domain"/>
    <property type="match status" value="1"/>
</dbReference>
<feature type="binding site" evidence="3">
    <location>
        <begin position="167"/>
        <end position="168"/>
    </location>
    <ligand>
        <name>UDP-N-acetyl-alpha-D-muramoyl-L-alanyl-D-glutamate</name>
        <dbReference type="ChEBI" id="CHEBI:83900"/>
    </ligand>
</feature>
<name>A0A1Q2D387_9ENTE</name>
<dbReference type="InterPro" id="IPR036565">
    <property type="entry name" value="Mur-like_cat_sf"/>
</dbReference>
<dbReference type="PANTHER" id="PTHR23135">
    <property type="entry name" value="MUR LIGASE FAMILY MEMBER"/>
    <property type="match status" value="1"/>
</dbReference>
<dbReference type="InterPro" id="IPR013221">
    <property type="entry name" value="Mur_ligase_cen"/>
</dbReference>
<comment type="similarity">
    <text evidence="2 3">Belongs to the MurCDEF family. MurE subfamily.</text>
</comment>
<keyword evidence="3 4" id="KW-0131">Cell cycle</keyword>
<evidence type="ECO:0000259" key="5">
    <source>
        <dbReference type="Pfam" id="PF02875"/>
    </source>
</evidence>
<proteinExistence type="inferred from homology"/>
<dbReference type="UniPathway" id="UPA00219"/>
<comment type="caution">
    <text evidence="3">Lacks conserved residue(s) required for the propagation of feature annotation.</text>
</comment>
<dbReference type="Pfam" id="PF08245">
    <property type="entry name" value="Mur_ligase_M"/>
    <property type="match status" value="1"/>
</dbReference>
<dbReference type="EMBL" id="CP019609">
    <property type="protein sequence ID" value="AQP52814.1"/>
    <property type="molecule type" value="Genomic_DNA"/>
</dbReference>